<evidence type="ECO:0008006" key="3">
    <source>
        <dbReference type="Google" id="ProtNLM"/>
    </source>
</evidence>
<gene>
    <name evidence="1" type="ORF">TWF730_000219</name>
</gene>
<reference evidence="1 2" key="1">
    <citation type="submission" date="2019-10" db="EMBL/GenBank/DDBJ databases">
        <authorList>
            <person name="Palmer J.M."/>
        </authorList>
    </citation>
    <scope>NUCLEOTIDE SEQUENCE [LARGE SCALE GENOMIC DNA]</scope>
    <source>
        <strain evidence="1 2">TWF730</strain>
    </source>
</reference>
<dbReference type="EMBL" id="JAVHNS010000001">
    <property type="protein sequence ID" value="KAK6362764.1"/>
    <property type="molecule type" value="Genomic_DNA"/>
</dbReference>
<name>A0AAV9VKW3_9PEZI</name>
<sequence length="464" mass="54393">MATLLTLPVRIQETIATYLLPPDAAVLALTCRTMRQHLGQGNQAFWYDAHRRTNPDLYQTKPLDPSEDYWAKAVRTFSGTEKWVCKVCMKDLTELERAAASGQQILVFGDRQRRYCVPCHLDVYVNAYKFAERFPEVPIPDPKTYELRRYNYIPVLRTSAAVRLVEKYYGTTYKVANNSELRFKSKWSLNRGKEEAEHIHQALMFMKEIYIKQYKHITPVLHPDEYYDMFVNSLSDFILTKPAKPEIHTEGNPSKKMAKEVMKVVDYLAEGYLSSWRRKKALKLVESFHFRLFGDPNSFQPGSLDHPDYFILSTRLTRHAMNGALLCHLRYKRGDPTDNDKEVLPNARCYWCLRAQKPEEREKSPRTLQWNDFDKNGVELAPAPKFIAHVLVHHQQLMWKRPKVSKDKELPPLRELSSTWEGATYNFKVLETPVDIDTEELEDIPQEAFRYRHRISSSSYFNWV</sequence>
<organism evidence="1 2">
    <name type="scientific">Orbilia blumenaviensis</name>
    <dbReference type="NCBI Taxonomy" id="1796055"/>
    <lineage>
        <taxon>Eukaryota</taxon>
        <taxon>Fungi</taxon>
        <taxon>Dikarya</taxon>
        <taxon>Ascomycota</taxon>
        <taxon>Pezizomycotina</taxon>
        <taxon>Orbiliomycetes</taxon>
        <taxon>Orbiliales</taxon>
        <taxon>Orbiliaceae</taxon>
        <taxon>Orbilia</taxon>
    </lineage>
</organism>
<accession>A0AAV9VKW3</accession>
<evidence type="ECO:0000313" key="2">
    <source>
        <dbReference type="Proteomes" id="UP001373714"/>
    </source>
</evidence>
<dbReference type="AlphaFoldDB" id="A0AAV9VKW3"/>
<proteinExistence type="predicted"/>
<keyword evidence="2" id="KW-1185">Reference proteome</keyword>
<dbReference type="SUPFAM" id="SSF81383">
    <property type="entry name" value="F-box domain"/>
    <property type="match status" value="1"/>
</dbReference>
<dbReference type="Proteomes" id="UP001373714">
    <property type="component" value="Unassembled WGS sequence"/>
</dbReference>
<protein>
    <recommendedName>
        <fullName evidence="3">F-box domain-containing protein</fullName>
    </recommendedName>
</protein>
<comment type="caution">
    <text evidence="1">The sequence shown here is derived from an EMBL/GenBank/DDBJ whole genome shotgun (WGS) entry which is preliminary data.</text>
</comment>
<dbReference type="InterPro" id="IPR036047">
    <property type="entry name" value="F-box-like_dom_sf"/>
</dbReference>
<evidence type="ECO:0000313" key="1">
    <source>
        <dbReference type="EMBL" id="KAK6362764.1"/>
    </source>
</evidence>